<proteinExistence type="predicted"/>
<sequence length="70" mass="7764">MHVVRHQHVGMHVAAVLERRLAELLPVLLIVRIARKAWLPVVATLDDVLRDAWQIESRESGHAGGQDVGA</sequence>
<name>A0ABQ3BXP0_9GAMM</name>
<reference evidence="2" key="1">
    <citation type="journal article" date="2019" name="Int. J. Syst. Evol. Microbiol.">
        <title>The Global Catalogue of Microorganisms (GCM) 10K type strain sequencing project: providing services to taxonomists for standard genome sequencing and annotation.</title>
        <authorList>
            <consortium name="The Broad Institute Genomics Platform"/>
            <consortium name="The Broad Institute Genome Sequencing Center for Infectious Disease"/>
            <person name="Wu L."/>
            <person name="Ma J."/>
        </authorList>
    </citation>
    <scope>NUCLEOTIDE SEQUENCE [LARGE SCALE GENOMIC DNA]</scope>
    <source>
        <strain evidence="2">KCTC 22558</strain>
    </source>
</reference>
<dbReference type="EMBL" id="BMXY01000001">
    <property type="protein sequence ID" value="GGZ60706.1"/>
    <property type="molecule type" value="Genomic_DNA"/>
</dbReference>
<evidence type="ECO:0000313" key="2">
    <source>
        <dbReference type="Proteomes" id="UP000643403"/>
    </source>
</evidence>
<dbReference type="Proteomes" id="UP000643403">
    <property type="component" value="Unassembled WGS sequence"/>
</dbReference>
<accession>A0ABQ3BXP0</accession>
<keyword evidence="2" id="KW-1185">Reference proteome</keyword>
<organism evidence="1 2">
    <name type="scientific">Cognatilysobacter xinjiangensis</name>
    <dbReference type="NCBI Taxonomy" id="546892"/>
    <lineage>
        <taxon>Bacteria</taxon>
        <taxon>Pseudomonadati</taxon>
        <taxon>Pseudomonadota</taxon>
        <taxon>Gammaproteobacteria</taxon>
        <taxon>Lysobacterales</taxon>
        <taxon>Lysobacteraceae</taxon>
        <taxon>Cognatilysobacter</taxon>
    </lineage>
</organism>
<evidence type="ECO:0000313" key="1">
    <source>
        <dbReference type="EMBL" id="GGZ60706.1"/>
    </source>
</evidence>
<gene>
    <name evidence="1" type="ORF">GCM10008101_13350</name>
</gene>
<protein>
    <submittedName>
        <fullName evidence="1">Uncharacterized protein</fullName>
    </submittedName>
</protein>
<comment type="caution">
    <text evidence="1">The sequence shown here is derived from an EMBL/GenBank/DDBJ whole genome shotgun (WGS) entry which is preliminary data.</text>
</comment>